<dbReference type="CDD" id="cd01908">
    <property type="entry name" value="YafJ"/>
    <property type="match status" value="1"/>
</dbReference>
<evidence type="ECO:0000259" key="2">
    <source>
        <dbReference type="PROSITE" id="PS51278"/>
    </source>
</evidence>
<dbReference type="InterPro" id="IPR029055">
    <property type="entry name" value="Ntn_hydrolases_N"/>
</dbReference>
<dbReference type="InterPro" id="IPR026869">
    <property type="entry name" value="EgtC-like"/>
</dbReference>
<dbReference type="Gene3D" id="3.60.20.10">
    <property type="entry name" value="Glutamine Phosphoribosylpyrophosphate, subunit 1, domain 1"/>
    <property type="match status" value="1"/>
</dbReference>
<dbReference type="Pfam" id="PF13230">
    <property type="entry name" value="GATase_4"/>
    <property type="match status" value="1"/>
</dbReference>
<protein>
    <submittedName>
        <fullName evidence="3">Class II glutamine amidotransferase</fullName>
    </submittedName>
</protein>
<dbReference type="RefSeq" id="WP_376878833.1">
    <property type="nucleotide sequence ID" value="NZ_JBHUHP010000018.1"/>
</dbReference>
<dbReference type="Proteomes" id="UP001597402">
    <property type="component" value="Unassembled WGS sequence"/>
</dbReference>
<comment type="caution">
    <text evidence="3">The sequence shown here is derived from an EMBL/GenBank/DDBJ whole genome shotgun (WGS) entry which is preliminary data.</text>
</comment>
<accession>A0ABW4XDL7</accession>
<name>A0ABW4XDL7_9ACTN</name>
<keyword evidence="4" id="KW-1185">Reference proteome</keyword>
<organism evidence="3 4">
    <name type="scientific">Blastococcus deserti</name>
    <dbReference type="NCBI Taxonomy" id="2259033"/>
    <lineage>
        <taxon>Bacteria</taxon>
        <taxon>Bacillati</taxon>
        <taxon>Actinomycetota</taxon>
        <taxon>Actinomycetes</taxon>
        <taxon>Geodermatophilales</taxon>
        <taxon>Geodermatophilaceae</taxon>
        <taxon>Blastococcus</taxon>
    </lineage>
</organism>
<evidence type="ECO:0000313" key="4">
    <source>
        <dbReference type="Proteomes" id="UP001597402"/>
    </source>
</evidence>
<evidence type="ECO:0000313" key="3">
    <source>
        <dbReference type="EMBL" id="MFD2093362.1"/>
    </source>
</evidence>
<dbReference type="PROSITE" id="PS51278">
    <property type="entry name" value="GATASE_TYPE_2"/>
    <property type="match status" value="1"/>
</dbReference>
<dbReference type="EMBL" id="JBHUHP010000018">
    <property type="protein sequence ID" value="MFD2093362.1"/>
    <property type="molecule type" value="Genomic_DNA"/>
</dbReference>
<dbReference type="PANTHER" id="PTHR42824:SF1">
    <property type="entry name" value="GLUTAMINE AMIDOTRANSFERASE YAFJ-RELATED"/>
    <property type="match status" value="1"/>
</dbReference>
<feature type="domain" description="Glutamine amidotransferase type-2" evidence="2">
    <location>
        <begin position="33"/>
        <end position="301"/>
    </location>
</feature>
<dbReference type="SUPFAM" id="SSF56235">
    <property type="entry name" value="N-terminal nucleophile aminohydrolases (Ntn hydrolases)"/>
    <property type="match status" value="1"/>
</dbReference>
<dbReference type="PANTHER" id="PTHR42824">
    <property type="entry name" value="GLUTAMINE AMIDOTRANSFERASE"/>
    <property type="match status" value="1"/>
</dbReference>
<keyword evidence="1 3" id="KW-0315">Glutamine amidotransferase</keyword>
<evidence type="ECO:0000256" key="1">
    <source>
        <dbReference type="ARBA" id="ARBA00022962"/>
    </source>
</evidence>
<reference evidence="4" key="1">
    <citation type="journal article" date="2019" name="Int. J. Syst. Evol. Microbiol.">
        <title>The Global Catalogue of Microorganisms (GCM) 10K type strain sequencing project: providing services to taxonomists for standard genome sequencing and annotation.</title>
        <authorList>
            <consortium name="The Broad Institute Genomics Platform"/>
            <consortium name="The Broad Institute Genome Sequencing Center for Infectious Disease"/>
            <person name="Wu L."/>
            <person name="Ma J."/>
        </authorList>
    </citation>
    <scope>NUCLEOTIDE SEQUENCE [LARGE SCALE GENOMIC DNA]</scope>
    <source>
        <strain evidence="4">JCM 3338</strain>
    </source>
</reference>
<sequence>MRRILRTYVTSVTRPRLYTGRRTPLRRGVVNLCRLLGYVSERPESAVEGLGAAEFQTFTSLSALHGDGWGMAWCQPGGGSIEATTSPMSAADDPAYFELAERPLGSAGLVHLRWATDGLVVHPMNTHPFTDGSYALAHNGSISPIETLEGLLSDAGRARLKGTTDSERYFRLVLDCIEADGDERAGLVRAVGTLHEHFPQASLNALFLTPTRLYAVHVNSRAATPLDDLRELFGSDDAMPHGHASAYFDMAYKVSPTAVHVISSGLPDEGWTPVPSDSILAIDLTTREIEVLDPRTVTSGR</sequence>
<dbReference type="InterPro" id="IPR017932">
    <property type="entry name" value="GATase_2_dom"/>
</dbReference>
<proteinExistence type="predicted"/>
<gene>
    <name evidence="3" type="ORF">ACFSHS_17525</name>
</gene>